<keyword evidence="3 10" id="KW-0812">Transmembrane</keyword>
<dbReference type="GO" id="GO:0140359">
    <property type="term" value="F:ABC-type transporter activity"/>
    <property type="evidence" value="ECO:0007669"/>
    <property type="project" value="InterPro"/>
</dbReference>
<evidence type="ECO:0000256" key="1">
    <source>
        <dbReference type="ARBA" id="ARBA00004141"/>
    </source>
</evidence>
<protein>
    <recommendedName>
        <fullName evidence="14">ABC transporter domain-containing protein</fullName>
    </recommendedName>
</protein>
<dbReference type="PROSITE" id="PS50222">
    <property type="entry name" value="EF_HAND_2"/>
    <property type="match status" value="1"/>
</dbReference>
<dbReference type="InterPro" id="IPR011992">
    <property type="entry name" value="EF-hand-dom_pair"/>
</dbReference>
<dbReference type="EMBL" id="HBFX01031492">
    <property type="protein sequence ID" value="CAD8967991.1"/>
    <property type="molecule type" value="Transcribed_RNA"/>
</dbReference>
<feature type="compositionally biased region" description="Low complexity" evidence="9">
    <location>
        <begin position="120"/>
        <end position="132"/>
    </location>
</feature>
<evidence type="ECO:0000256" key="4">
    <source>
        <dbReference type="ARBA" id="ARBA00022741"/>
    </source>
</evidence>
<dbReference type="InterPro" id="IPR017871">
    <property type="entry name" value="ABC_transporter-like_CS"/>
</dbReference>
<dbReference type="InterPro" id="IPR050352">
    <property type="entry name" value="ABCG_transporters"/>
</dbReference>
<dbReference type="InterPro" id="IPR003593">
    <property type="entry name" value="AAA+_ATPase"/>
</dbReference>
<dbReference type="AlphaFoldDB" id="A0A6T8JEM1"/>
<keyword evidence="4" id="KW-0547">Nucleotide-binding</keyword>
<feature type="domain" description="EF-hand" evidence="11">
    <location>
        <begin position="571"/>
        <end position="606"/>
    </location>
</feature>
<evidence type="ECO:0000256" key="5">
    <source>
        <dbReference type="ARBA" id="ARBA00022837"/>
    </source>
</evidence>
<dbReference type="CDD" id="cd03213">
    <property type="entry name" value="ABCG_EPDR"/>
    <property type="match status" value="1"/>
</dbReference>
<dbReference type="PROSITE" id="PS50893">
    <property type="entry name" value="ABC_TRANSPORTER_2"/>
    <property type="match status" value="1"/>
</dbReference>
<comment type="subcellular location">
    <subcellularLocation>
        <location evidence="1">Membrane</location>
        <topology evidence="1">Multi-pass membrane protein</topology>
    </subcellularLocation>
</comment>
<dbReference type="SMART" id="SM00382">
    <property type="entry name" value="AAA"/>
    <property type="match status" value="1"/>
</dbReference>
<evidence type="ECO:0000256" key="9">
    <source>
        <dbReference type="SAM" id="MobiDB-lite"/>
    </source>
</evidence>
<feature type="domain" description="ABC transporter" evidence="12">
    <location>
        <begin position="262"/>
        <end position="514"/>
    </location>
</feature>
<feature type="transmembrane region" description="Helical" evidence="10">
    <location>
        <begin position="800"/>
        <end position="821"/>
    </location>
</feature>
<evidence type="ECO:0000256" key="7">
    <source>
        <dbReference type="ARBA" id="ARBA00022989"/>
    </source>
</evidence>
<dbReference type="SUPFAM" id="SSF47473">
    <property type="entry name" value="EF-hand"/>
    <property type="match status" value="1"/>
</dbReference>
<feature type="region of interest" description="Disordered" evidence="9">
    <location>
        <begin position="113"/>
        <end position="132"/>
    </location>
</feature>
<evidence type="ECO:0000256" key="8">
    <source>
        <dbReference type="ARBA" id="ARBA00023136"/>
    </source>
</evidence>
<dbReference type="PANTHER" id="PTHR48041:SF91">
    <property type="entry name" value="ABC TRANSPORTER G FAMILY MEMBER 28"/>
    <property type="match status" value="1"/>
</dbReference>
<keyword evidence="6" id="KW-0067">ATP-binding</keyword>
<keyword evidence="2" id="KW-0813">Transport</keyword>
<dbReference type="FunFam" id="3.40.50.300:FF:000367">
    <property type="entry name" value="ABC transporter G family member 24"/>
    <property type="match status" value="1"/>
</dbReference>
<dbReference type="InterPro" id="IPR027417">
    <property type="entry name" value="P-loop_NTPase"/>
</dbReference>
<dbReference type="GO" id="GO:0005524">
    <property type="term" value="F:ATP binding"/>
    <property type="evidence" value="ECO:0007669"/>
    <property type="project" value="UniProtKB-KW"/>
</dbReference>
<evidence type="ECO:0000256" key="2">
    <source>
        <dbReference type="ARBA" id="ARBA00022448"/>
    </source>
</evidence>
<dbReference type="PROSITE" id="PS00211">
    <property type="entry name" value="ABC_TRANSPORTER_1"/>
    <property type="match status" value="1"/>
</dbReference>
<dbReference type="InterPro" id="IPR002048">
    <property type="entry name" value="EF_hand_dom"/>
</dbReference>
<feature type="region of interest" description="Disordered" evidence="9">
    <location>
        <begin position="144"/>
        <end position="163"/>
    </location>
</feature>
<dbReference type="GO" id="GO:0016020">
    <property type="term" value="C:membrane"/>
    <property type="evidence" value="ECO:0007669"/>
    <property type="project" value="UniProtKB-SubCell"/>
</dbReference>
<reference evidence="13" key="1">
    <citation type="submission" date="2021-01" db="EMBL/GenBank/DDBJ databases">
        <authorList>
            <person name="Corre E."/>
            <person name="Pelletier E."/>
            <person name="Niang G."/>
            <person name="Scheremetjew M."/>
            <person name="Finn R."/>
            <person name="Kale V."/>
            <person name="Holt S."/>
            <person name="Cochrane G."/>
            <person name="Meng A."/>
            <person name="Brown T."/>
            <person name="Cohen L."/>
        </authorList>
    </citation>
    <scope>NUCLEOTIDE SEQUENCE</scope>
    <source>
        <strain evidence="13">CCMP644</strain>
    </source>
</reference>
<dbReference type="CDD" id="cd00051">
    <property type="entry name" value="EFh"/>
    <property type="match status" value="1"/>
</dbReference>
<dbReference type="PANTHER" id="PTHR48041">
    <property type="entry name" value="ABC TRANSPORTER G FAMILY MEMBER 28"/>
    <property type="match status" value="1"/>
</dbReference>
<feature type="region of interest" description="Disordered" evidence="9">
    <location>
        <begin position="1"/>
        <end position="79"/>
    </location>
</feature>
<dbReference type="InterPro" id="IPR003439">
    <property type="entry name" value="ABC_transporter-like_ATP-bd"/>
</dbReference>
<feature type="compositionally biased region" description="Polar residues" evidence="9">
    <location>
        <begin position="21"/>
        <end position="64"/>
    </location>
</feature>
<dbReference type="Pfam" id="PF00005">
    <property type="entry name" value="ABC_tran"/>
    <property type="match status" value="1"/>
</dbReference>
<dbReference type="SUPFAM" id="SSF52540">
    <property type="entry name" value="P-loop containing nucleoside triphosphate hydrolases"/>
    <property type="match status" value="1"/>
</dbReference>
<keyword evidence="5" id="KW-0106">Calcium</keyword>
<accession>A0A6T8JEM1</accession>
<dbReference type="GO" id="GO:0005509">
    <property type="term" value="F:calcium ion binding"/>
    <property type="evidence" value="ECO:0007669"/>
    <property type="project" value="InterPro"/>
</dbReference>
<evidence type="ECO:0008006" key="14">
    <source>
        <dbReference type="Google" id="ProtNLM"/>
    </source>
</evidence>
<feature type="transmembrane region" description="Helical" evidence="10">
    <location>
        <begin position="696"/>
        <end position="717"/>
    </location>
</feature>
<evidence type="ECO:0000256" key="3">
    <source>
        <dbReference type="ARBA" id="ARBA00022692"/>
    </source>
</evidence>
<evidence type="ECO:0000256" key="6">
    <source>
        <dbReference type="ARBA" id="ARBA00022840"/>
    </source>
</evidence>
<feature type="transmembrane region" description="Helical" evidence="10">
    <location>
        <begin position="828"/>
        <end position="849"/>
    </location>
</feature>
<feature type="transmembrane region" description="Helical" evidence="10">
    <location>
        <begin position="768"/>
        <end position="794"/>
    </location>
</feature>
<dbReference type="InterPro" id="IPR043926">
    <property type="entry name" value="ABCG_dom"/>
</dbReference>
<proteinExistence type="predicted"/>
<keyword evidence="8 10" id="KW-0472">Membrane</keyword>
<evidence type="ECO:0000313" key="13">
    <source>
        <dbReference type="EMBL" id="CAD8967991.1"/>
    </source>
</evidence>
<feature type="transmembrane region" description="Helical" evidence="10">
    <location>
        <begin position="729"/>
        <end position="747"/>
    </location>
</feature>
<dbReference type="InterPro" id="IPR018247">
    <property type="entry name" value="EF_Hand_1_Ca_BS"/>
</dbReference>
<organism evidence="13">
    <name type="scientific">Hemiselmis andersenii</name>
    <name type="common">Cryptophyte alga</name>
    <dbReference type="NCBI Taxonomy" id="464988"/>
    <lineage>
        <taxon>Eukaryota</taxon>
        <taxon>Cryptophyceae</taxon>
        <taxon>Cryptomonadales</taxon>
        <taxon>Hemiselmidaceae</taxon>
        <taxon>Hemiselmis</taxon>
    </lineage>
</organism>
<dbReference type="Gene3D" id="1.10.238.10">
    <property type="entry name" value="EF-hand"/>
    <property type="match status" value="1"/>
</dbReference>
<dbReference type="PROSITE" id="PS00018">
    <property type="entry name" value="EF_HAND_1"/>
    <property type="match status" value="1"/>
</dbReference>
<evidence type="ECO:0000259" key="11">
    <source>
        <dbReference type="PROSITE" id="PS50222"/>
    </source>
</evidence>
<name>A0A6T8JEM1_HEMAN</name>
<dbReference type="GO" id="GO:0016887">
    <property type="term" value="F:ATP hydrolysis activity"/>
    <property type="evidence" value="ECO:0007669"/>
    <property type="project" value="InterPro"/>
</dbReference>
<sequence length="937" mass="102414">MEKYKKELGDVSKEATAVRSFVQSKSFKSLQRTMSAKSNNTPKGSNASFSMLGNNSPSSPTASLNPGAANTPPSSNKPKLANIAAAVAMQSSKSNESQTMGLAHSPIASIDSQMKGEAHSSPQSPTSPQTISILGPLASIDHVNARLAPNPPPRKSSPRGNWSITETGLAFGSTFDPLPVQSEALLPVTVGGSNFGEDNPVPVLAHAPTAGWGAVQNRGKLALAFVNALNEKAAKASCDEEEEDTDSFRFMGLTFKKTQVSITFENLNLHVPVPGTLMDSLMCKKAWKQVLVGVNGKVAAGKLTAIMGPSGSGKSSLLNVLTGKAGYGKVDGSIKINGREDQLHYYSRNMGFVPQDDVMLEELSVLENLFYSAQLRLPSIDRQHLHRIVYDVLRVLGLEHIAHTRVGNVEARGISGGERKRVNIGLELTADPTLLFLDEPTSGLDSATSLKVLNALRRMCRIGSTVVTVIHQPRSLIFNMFDDIILLKKGGQVVYAGPACHATTYFEGLGFSMPNTENPADWLIDVICGDLSGKGLPTPDEQVTLWAKNGAKFLEEHPGKDLVAACQISKEEKEELLSIFRNHDKDGNGRLDGAELSSLICTVLDAKNIEHFFEGVFSRFDDGDGLDEVEFVEAMSHILHGSELNHSVLADPHTYPTARGTLAKQPALTRPAPGFLRVYLRCLARDFRQKWRKTGLVMRDILLITIVAVGLGLLHGTGTTWDMIPVQTLQSHLALGLISCIIGLRAFGTERENRWREAASGLNVSMYFLAKVTGQIFEIVILGTFFSLMFHFLTAPRIEVGPMLCLLLGLSWAMTPFGMIFSIFMPPVTAMIASVLWPVITVGVVSGVSPTLRDFASALDVISVVSPGRWSIEGHVMEDWAGYRNMSQVMEKSVERYTEHYGFKYHVWDNVQWLFVMGIGWRFVTFLFVHYEIWSRR</sequence>
<feature type="transmembrane region" description="Helical" evidence="10">
    <location>
        <begin position="911"/>
        <end position="931"/>
    </location>
</feature>
<evidence type="ECO:0000259" key="12">
    <source>
        <dbReference type="PROSITE" id="PS50893"/>
    </source>
</evidence>
<gene>
    <name evidence="13" type="ORF">HAND00432_LOCUS18985</name>
</gene>
<keyword evidence="7 10" id="KW-1133">Transmembrane helix</keyword>
<dbReference type="Gene3D" id="3.40.50.300">
    <property type="entry name" value="P-loop containing nucleotide triphosphate hydrolases"/>
    <property type="match status" value="1"/>
</dbReference>
<feature type="compositionally biased region" description="Basic and acidic residues" evidence="9">
    <location>
        <begin position="1"/>
        <end position="13"/>
    </location>
</feature>
<dbReference type="Pfam" id="PF19055">
    <property type="entry name" value="ABC2_membrane_7"/>
    <property type="match status" value="2"/>
</dbReference>
<evidence type="ECO:0000256" key="10">
    <source>
        <dbReference type="SAM" id="Phobius"/>
    </source>
</evidence>